<dbReference type="GO" id="GO:0071111">
    <property type="term" value="F:cyclic-guanylate-specific phosphodiesterase activity"/>
    <property type="evidence" value="ECO:0007669"/>
    <property type="project" value="InterPro"/>
</dbReference>
<accession>U4KNN8</accession>
<dbReference type="Pfam" id="PF00990">
    <property type="entry name" value="GGDEF"/>
    <property type="match status" value="1"/>
</dbReference>
<dbReference type="Gene3D" id="3.30.70.270">
    <property type="match status" value="1"/>
</dbReference>
<dbReference type="InterPro" id="IPR043128">
    <property type="entry name" value="Rev_trsase/Diguanyl_cyclase"/>
</dbReference>
<dbReference type="OrthoDB" id="384273at2"/>
<dbReference type="InterPro" id="IPR050706">
    <property type="entry name" value="Cyclic-di-GMP_PDE-like"/>
</dbReference>
<proteinExistence type="predicted"/>
<dbReference type="Pfam" id="PF00563">
    <property type="entry name" value="EAL"/>
    <property type="match status" value="1"/>
</dbReference>
<dbReference type="InterPro" id="IPR035919">
    <property type="entry name" value="EAL_sf"/>
</dbReference>
<dbReference type="PANTHER" id="PTHR33121">
    <property type="entry name" value="CYCLIC DI-GMP PHOSPHODIESTERASE PDEF"/>
    <property type="match status" value="1"/>
</dbReference>
<dbReference type="RefSeq" id="WP_030004834.1">
    <property type="nucleotide sequence ID" value="NC_022549.1"/>
</dbReference>
<dbReference type="KEGG" id="abra:BN85309510"/>
<dbReference type="CDD" id="cd01948">
    <property type="entry name" value="EAL"/>
    <property type="match status" value="1"/>
</dbReference>
<dbReference type="STRING" id="61635.BN85309510"/>
<evidence type="ECO:0000259" key="3">
    <source>
        <dbReference type="PROSITE" id="PS50887"/>
    </source>
</evidence>
<dbReference type="PROSITE" id="PS50883">
    <property type="entry name" value="EAL"/>
    <property type="match status" value="1"/>
</dbReference>
<dbReference type="InterPro" id="IPR001633">
    <property type="entry name" value="EAL_dom"/>
</dbReference>
<evidence type="ECO:0000313" key="4">
    <source>
        <dbReference type="EMBL" id="CCV65972.1"/>
    </source>
</evidence>
<keyword evidence="1" id="KW-0812">Transmembrane</keyword>
<dbReference type="PROSITE" id="PS50887">
    <property type="entry name" value="GGDEF"/>
    <property type="match status" value="1"/>
</dbReference>
<feature type="domain" description="GGDEF" evidence="3">
    <location>
        <begin position="441"/>
        <end position="578"/>
    </location>
</feature>
<keyword evidence="1" id="KW-0472">Membrane</keyword>
<dbReference type="Proteomes" id="UP000032737">
    <property type="component" value="Chromosome"/>
</dbReference>
<keyword evidence="1" id="KW-1133">Transmembrane helix</keyword>
<evidence type="ECO:0000313" key="5">
    <source>
        <dbReference type="Proteomes" id="UP000032737"/>
    </source>
</evidence>
<dbReference type="InterPro" id="IPR029787">
    <property type="entry name" value="Nucleotide_cyclase"/>
</dbReference>
<reference evidence="4 5" key="1">
    <citation type="journal article" date="2013" name="J. Mol. Microbiol. Biotechnol.">
        <title>Analysis of the Complete Genomes of Acholeplasma brassicae , A. palmae and A. laidlawii and Their Comparison to the Obligate Parasites from ' Candidatus Phytoplasma'.</title>
        <authorList>
            <person name="Kube M."/>
            <person name="Siewert C."/>
            <person name="Migdoll A.M."/>
            <person name="Duduk B."/>
            <person name="Holz S."/>
            <person name="Rabus R."/>
            <person name="Seemuller E."/>
            <person name="Mitrovic J."/>
            <person name="Muller I."/>
            <person name="Buttner C."/>
            <person name="Reinhardt R."/>
        </authorList>
    </citation>
    <scope>NUCLEOTIDE SEQUENCE [LARGE SCALE GENOMIC DNA]</scope>
    <source>
        <strain evidence="5">0502</strain>
    </source>
</reference>
<dbReference type="SUPFAM" id="SSF55073">
    <property type="entry name" value="Nucleotide cyclase"/>
    <property type="match status" value="1"/>
</dbReference>
<dbReference type="Gene3D" id="3.20.20.450">
    <property type="entry name" value="EAL domain"/>
    <property type="match status" value="1"/>
</dbReference>
<dbReference type="InterPro" id="IPR000160">
    <property type="entry name" value="GGDEF_dom"/>
</dbReference>
<dbReference type="SMART" id="SM00052">
    <property type="entry name" value="EAL"/>
    <property type="match status" value="1"/>
</dbReference>
<protein>
    <submittedName>
        <fullName evidence="4">Diguanylate cyclase/phosphodiesterase</fullName>
    </submittedName>
</protein>
<gene>
    <name evidence="4" type="ORF">BN85309510</name>
</gene>
<feature type="transmembrane region" description="Helical" evidence="1">
    <location>
        <begin position="6"/>
        <end position="30"/>
    </location>
</feature>
<name>U4KNN8_9MOLU</name>
<dbReference type="PANTHER" id="PTHR33121:SF70">
    <property type="entry name" value="SIGNALING PROTEIN YKOW"/>
    <property type="match status" value="1"/>
</dbReference>
<sequence>MKRFQIRLSIFMILGFSVLSALLYSSFFLITNNFLKERTTDNLSLIGESMNTHLSSTFKKDYDAFLVYLDAHMNDVNPIDGLNDHKESVTFNGLTPVTFGKKEGNTLSLFGESLVYQQVFFETNYFQIPVSIYPLSTVFNTEDQTNYVVFTSNDYVMLLDANAYVENIFNSNHASSYQSYIISQDGYVFISSDQQYSTTKFGNHFLLEVERKDFFLNLRSNQSGLIETTYLDEVSFITFNEVNYDSLEPIYFVNVFLYDDVIGSNQALIETLILIFSLSVVLFIGFLLLGYKLVEMKVADIENSRFKFYYDKPMMVKINRYGKILKKNRSFKETIVAHDKLVSVRDFLLVEDNQNPLDIIKRQKVLSTRFDLEKHQLYLRFIPLKTTFGYLLVADNYTKLELKFQSYRSIAHFNSISKLPNINHLKYDLAAYVSQTETHSNKNALLVFSMVNFTSYVKLLGEVVVNKMIINIRNTTLELLKNKNATLYNLYQDHFAIFFKDLASYEDIKPFVEKLSQTLEQTIDVDENNFLLDFRFGVFNLEHDNYVSLNQDEIYDNAMLALNKCKTLLTSKLVTYDITLGQFVNKKEQMERDLIEAIEKEEFVMFLQPQYSTVSDRIVGFEALIRWDNKKYLSTSPEEYISLAESNNLIIDIGRQIMHQTFKMAKALESYDINISMNISPVQMLQAGFTNEFMQIYQSYDLKPNSISIEVTETFLMTSFELIIEKLKILQRFGVSIHLDDFGTGYSSLLYLKELPIDSIKIDRKFIMYALSDKYSKAIINMIISLAKNLDLEVIAEGVEDDKQYQLLKKSGCNTVQGFYIGKAMRFDDAVVLLNEFSLDKLSKKKEVK</sequence>
<dbReference type="AlphaFoldDB" id="U4KNN8"/>
<keyword evidence="5" id="KW-1185">Reference proteome</keyword>
<evidence type="ECO:0000256" key="1">
    <source>
        <dbReference type="SAM" id="Phobius"/>
    </source>
</evidence>
<evidence type="ECO:0000259" key="2">
    <source>
        <dbReference type="PROSITE" id="PS50883"/>
    </source>
</evidence>
<dbReference type="HOGENOM" id="CLU_335768_0_0_14"/>
<dbReference type="SUPFAM" id="SSF141868">
    <property type="entry name" value="EAL domain-like"/>
    <property type="match status" value="1"/>
</dbReference>
<dbReference type="EMBL" id="FO681348">
    <property type="protein sequence ID" value="CCV65972.1"/>
    <property type="molecule type" value="Genomic_DNA"/>
</dbReference>
<organism evidence="4 5">
    <name type="scientific">Acholeplasma brassicae</name>
    <dbReference type="NCBI Taxonomy" id="61635"/>
    <lineage>
        <taxon>Bacteria</taxon>
        <taxon>Bacillati</taxon>
        <taxon>Mycoplasmatota</taxon>
        <taxon>Mollicutes</taxon>
        <taxon>Acholeplasmatales</taxon>
        <taxon>Acholeplasmataceae</taxon>
        <taxon>Acholeplasma</taxon>
    </lineage>
</organism>
<feature type="domain" description="EAL" evidence="2">
    <location>
        <begin position="587"/>
        <end position="838"/>
    </location>
</feature>
<feature type="transmembrane region" description="Helical" evidence="1">
    <location>
        <begin position="272"/>
        <end position="294"/>
    </location>
</feature>